<organism evidence="3 4">
    <name type="scientific">Lecanosticta acicola</name>
    <dbReference type="NCBI Taxonomy" id="111012"/>
    <lineage>
        <taxon>Eukaryota</taxon>
        <taxon>Fungi</taxon>
        <taxon>Dikarya</taxon>
        <taxon>Ascomycota</taxon>
        <taxon>Pezizomycotina</taxon>
        <taxon>Dothideomycetes</taxon>
        <taxon>Dothideomycetidae</taxon>
        <taxon>Mycosphaerellales</taxon>
        <taxon>Mycosphaerellaceae</taxon>
        <taxon>Lecanosticta</taxon>
    </lineage>
</organism>
<dbReference type="Proteomes" id="UP001296104">
    <property type="component" value="Unassembled WGS sequence"/>
</dbReference>
<keyword evidence="1" id="KW-0732">Signal</keyword>
<sequence>MLANVLTFATLAAASSYPRGQYIDANYDDIAAVPAVPAATPLGVYKGLNYTGFAVDEGGVDGAGVVAGVAAHSPPNQIVTGFEQTSLTGANAGWQVENKAGSFDLYSFYYGCAVNSVEGAEGVPQQCTFNVRGYRRAADANPVAQQQFSFTPKTTAVLAQAMQATFENSFSNIQRVEVVQLESTSGEELNVILLDDVVYNLYSKAQY</sequence>
<evidence type="ECO:0000313" key="3">
    <source>
        <dbReference type="EMBL" id="CAK4033708.1"/>
    </source>
</evidence>
<dbReference type="AlphaFoldDB" id="A0AAI8Z786"/>
<accession>A0AAI8Z786</accession>
<evidence type="ECO:0000256" key="1">
    <source>
        <dbReference type="SAM" id="SignalP"/>
    </source>
</evidence>
<dbReference type="InterPro" id="IPR055795">
    <property type="entry name" value="DUF7371"/>
</dbReference>
<keyword evidence="4" id="KW-1185">Reference proteome</keyword>
<dbReference type="Pfam" id="PF24086">
    <property type="entry name" value="DUF7371"/>
    <property type="match status" value="1"/>
</dbReference>
<evidence type="ECO:0000259" key="2">
    <source>
        <dbReference type="Pfam" id="PF24086"/>
    </source>
</evidence>
<reference evidence="3" key="1">
    <citation type="submission" date="2023-11" db="EMBL/GenBank/DDBJ databases">
        <authorList>
            <person name="Alioto T."/>
            <person name="Alioto T."/>
            <person name="Gomez Garrido J."/>
        </authorList>
    </citation>
    <scope>NUCLEOTIDE SEQUENCE</scope>
</reference>
<feature type="chain" id="PRO_5042505199" description="DUF7371 domain-containing protein" evidence="1">
    <location>
        <begin position="21"/>
        <end position="207"/>
    </location>
</feature>
<feature type="domain" description="DUF7371" evidence="2">
    <location>
        <begin position="91"/>
        <end position="200"/>
    </location>
</feature>
<feature type="signal peptide" evidence="1">
    <location>
        <begin position="1"/>
        <end position="20"/>
    </location>
</feature>
<comment type="caution">
    <text evidence="3">The sequence shown here is derived from an EMBL/GenBank/DDBJ whole genome shotgun (WGS) entry which is preliminary data.</text>
</comment>
<name>A0AAI8Z786_9PEZI</name>
<gene>
    <name evidence="3" type="ORF">LECACI_7A008866</name>
</gene>
<protein>
    <recommendedName>
        <fullName evidence="2">DUF7371 domain-containing protein</fullName>
    </recommendedName>
</protein>
<proteinExistence type="predicted"/>
<dbReference type="EMBL" id="CAVMBE010000092">
    <property type="protein sequence ID" value="CAK4033708.1"/>
    <property type="molecule type" value="Genomic_DNA"/>
</dbReference>
<evidence type="ECO:0000313" key="4">
    <source>
        <dbReference type="Proteomes" id="UP001296104"/>
    </source>
</evidence>